<dbReference type="AlphaFoldDB" id="A0A3A9K5J8"/>
<protein>
    <submittedName>
        <fullName evidence="2">Serine hydrolase</fullName>
    </submittedName>
</protein>
<dbReference type="InterPro" id="IPR050789">
    <property type="entry name" value="Diverse_Enzym_Activities"/>
</dbReference>
<dbReference type="Pfam" id="PF00144">
    <property type="entry name" value="Beta-lactamase"/>
    <property type="match status" value="1"/>
</dbReference>
<gene>
    <name evidence="2" type="ORF">CR203_04890</name>
</gene>
<proteinExistence type="predicted"/>
<comment type="caution">
    <text evidence="2">The sequence shown here is derived from an EMBL/GenBank/DDBJ whole genome shotgun (WGS) entry which is preliminary data.</text>
</comment>
<dbReference type="Gene3D" id="3.40.710.10">
    <property type="entry name" value="DD-peptidase/beta-lactamase superfamily"/>
    <property type="match status" value="1"/>
</dbReference>
<dbReference type="OrthoDB" id="9770183at2"/>
<organism evidence="2 3">
    <name type="scientific">Salipaludibacillus neizhouensis</name>
    <dbReference type="NCBI Taxonomy" id="885475"/>
    <lineage>
        <taxon>Bacteria</taxon>
        <taxon>Bacillati</taxon>
        <taxon>Bacillota</taxon>
        <taxon>Bacilli</taxon>
        <taxon>Bacillales</taxon>
        <taxon>Bacillaceae</taxon>
    </lineage>
</organism>
<dbReference type="SUPFAM" id="SSF56601">
    <property type="entry name" value="beta-lactamase/transpeptidase-like"/>
    <property type="match status" value="1"/>
</dbReference>
<dbReference type="InterPro" id="IPR012338">
    <property type="entry name" value="Beta-lactam/transpept-like"/>
</dbReference>
<feature type="domain" description="Beta-lactamase-related" evidence="1">
    <location>
        <begin position="14"/>
        <end position="368"/>
    </location>
</feature>
<dbReference type="PANTHER" id="PTHR43283:SF3">
    <property type="entry name" value="BETA-LACTAMASE FAMILY PROTEIN (AFU_ORTHOLOGUE AFUA_5G07500)"/>
    <property type="match status" value="1"/>
</dbReference>
<evidence type="ECO:0000313" key="2">
    <source>
        <dbReference type="EMBL" id="RKL67847.1"/>
    </source>
</evidence>
<evidence type="ECO:0000313" key="3">
    <source>
        <dbReference type="Proteomes" id="UP000281498"/>
    </source>
</evidence>
<dbReference type="PANTHER" id="PTHR43283">
    <property type="entry name" value="BETA-LACTAMASE-RELATED"/>
    <property type="match status" value="1"/>
</dbReference>
<dbReference type="InterPro" id="IPR001466">
    <property type="entry name" value="Beta-lactam-related"/>
</dbReference>
<reference evidence="2 3" key="1">
    <citation type="submission" date="2017-10" db="EMBL/GenBank/DDBJ databases">
        <title>Bacillus sp. nov., a halophilic bacterium isolated from a Keqin Lake.</title>
        <authorList>
            <person name="Wang H."/>
        </authorList>
    </citation>
    <scope>NUCLEOTIDE SEQUENCE [LARGE SCALE GENOMIC DNA]</scope>
    <source>
        <strain evidence="2 3">KCTC 13187</strain>
    </source>
</reference>
<dbReference type="Proteomes" id="UP000281498">
    <property type="component" value="Unassembled WGS sequence"/>
</dbReference>
<dbReference type="RefSeq" id="WP_110938186.1">
    <property type="nucleotide sequence ID" value="NZ_KZ614147.1"/>
</dbReference>
<evidence type="ECO:0000259" key="1">
    <source>
        <dbReference type="Pfam" id="PF00144"/>
    </source>
</evidence>
<sequence>MKELNNLQPLLKDFVANGPAGCAMTVTYQGENVFEDYIGLADMESENEISPDNIYRIYSMTKVVTCVAALILYERGLYLLNEPLEKYLPEFKNPQVYRTDEKGDVYTSPSSRSIHIKDLFTMSSGLTYEGDGDETERHVQKELASISDQQENLQLRDLSKILASIPLAFDPGTQWRYGFSHDVLAAFIEVVSGKKLGAFLKDEIFDPLHMNDTSFRLTEEKKHRLCTLYTLDESGDMMKETNLDRHFHPKSLFESGGAGLLSTIRDYSRFAQVLANGGELDGVRLLGKKTIQLMATNHLEPEQLTYFNWPYLVGYGYGLGVRVLINPSLAGTNSSIGEFGWSGLAGTWVLIDPKEKLSAVYMQQMLPNFEAYHQPRLRNIIYGAL</sequence>
<keyword evidence="2" id="KW-0378">Hydrolase</keyword>
<dbReference type="GO" id="GO:0016787">
    <property type="term" value="F:hydrolase activity"/>
    <property type="evidence" value="ECO:0007669"/>
    <property type="project" value="UniProtKB-KW"/>
</dbReference>
<accession>A0A3A9K5J8</accession>
<dbReference type="EMBL" id="PDOE01000002">
    <property type="protein sequence ID" value="RKL67847.1"/>
    <property type="molecule type" value="Genomic_DNA"/>
</dbReference>
<keyword evidence="3" id="KW-1185">Reference proteome</keyword>
<name>A0A3A9K5J8_9BACI</name>